<dbReference type="EMBL" id="VDUZ01000021">
    <property type="protein sequence ID" value="TXL74018.1"/>
    <property type="molecule type" value="Genomic_DNA"/>
</dbReference>
<dbReference type="SUPFAM" id="SSF47413">
    <property type="entry name" value="lambda repressor-like DNA-binding domains"/>
    <property type="match status" value="1"/>
</dbReference>
<dbReference type="Pfam" id="PF00717">
    <property type="entry name" value="Peptidase_S24"/>
    <property type="match status" value="1"/>
</dbReference>
<evidence type="ECO:0000313" key="7">
    <source>
        <dbReference type="Proteomes" id="UP000321638"/>
    </source>
</evidence>
<keyword evidence="2" id="KW-0238">DNA-binding</keyword>
<dbReference type="AlphaFoldDB" id="A0A5C8PLC9"/>
<protein>
    <submittedName>
        <fullName evidence="6">LexA family transcriptional regulator</fullName>
    </submittedName>
</protein>
<dbReference type="Proteomes" id="UP000321638">
    <property type="component" value="Unassembled WGS sequence"/>
</dbReference>
<dbReference type="CDD" id="cd00093">
    <property type="entry name" value="HTH_XRE"/>
    <property type="match status" value="1"/>
</dbReference>
<dbReference type="InterPro" id="IPR039418">
    <property type="entry name" value="LexA-like"/>
</dbReference>
<name>A0A5C8PLC9_9HYPH</name>
<dbReference type="InterPro" id="IPR010982">
    <property type="entry name" value="Lambda_DNA-bd_dom_sf"/>
</dbReference>
<dbReference type="PANTHER" id="PTHR40661:SF3">
    <property type="entry name" value="FELS-1 PROPHAGE TRANSCRIPTIONAL REGULATOR"/>
    <property type="match status" value="1"/>
</dbReference>
<dbReference type="CDD" id="cd06529">
    <property type="entry name" value="S24_LexA-like"/>
    <property type="match status" value="1"/>
</dbReference>
<dbReference type="GO" id="GO:0003677">
    <property type="term" value="F:DNA binding"/>
    <property type="evidence" value="ECO:0007669"/>
    <property type="project" value="UniProtKB-KW"/>
</dbReference>
<dbReference type="SMART" id="SM00530">
    <property type="entry name" value="HTH_XRE"/>
    <property type="match status" value="1"/>
</dbReference>
<dbReference type="Pfam" id="PF01381">
    <property type="entry name" value="HTH_3"/>
    <property type="match status" value="1"/>
</dbReference>
<feature type="domain" description="HTH cro/C1-type" evidence="5">
    <location>
        <begin position="146"/>
        <end position="200"/>
    </location>
</feature>
<gene>
    <name evidence="6" type="ORF">FHP25_19070</name>
</gene>
<dbReference type="OrthoDB" id="9792157at2"/>
<organism evidence="6 7">
    <name type="scientific">Vineibacter terrae</name>
    <dbReference type="NCBI Taxonomy" id="2586908"/>
    <lineage>
        <taxon>Bacteria</taxon>
        <taxon>Pseudomonadati</taxon>
        <taxon>Pseudomonadota</taxon>
        <taxon>Alphaproteobacteria</taxon>
        <taxon>Hyphomicrobiales</taxon>
        <taxon>Vineibacter</taxon>
    </lineage>
</organism>
<dbReference type="Gene3D" id="2.10.109.10">
    <property type="entry name" value="Umud Fragment, subunit A"/>
    <property type="match status" value="1"/>
</dbReference>
<evidence type="ECO:0000256" key="2">
    <source>
        <dbReference type="ARBA" id="ARBA00023125"/>
    </source>
</evidence>
<dbReference type="PANTHER" id="PTHR40661">
    <property type="match status" value="1"/>
</dbReference>
<evidence type="ECO:0000259" key="5">
    <source>
        <dbReference type="PROSITE" id="PS50943"/>
    </source>
</evidence>
<sequence length="339" mass="37487">MKPSMCWASGRAAAWQAPRTPSPATNGCCWPSGRATPMPARSGHGPPRSCHRRRSARPRRTPPRSARSPNGRWAGLTTRLHRSSQWHPSGDGNVICGQGRLVPNQCFTIVYIFDTVRYYSRVPSEYRQMAEAQIMREPFWDLGQRIKTLRKQQDLTQQEFAAKLGVTQPTVHRWEKGAFEPDPQTLKVLAEMAGVSVSEFRYGPGGGVRRMVAVAGYVGAGAEVFPIEDQAGGGIDEVEAPPGDSLGTVAVRVRGDSMYPVYSEGDILFYSRDLQAHGIDMANCLGRDCIVKMVNGPTLVKRVEMGGARGQFTLMSYNAAPVVNTRLEWASPVRWIKRR</sequence>
<evidence type="ECO:0000256" key="4">
    <source>
        <dbReference type="SAM" id="MobiDB-lite"/>
    </source>
</evidence>
<keyword evidence="3" id="KW-0804">Transcription</keyword>
<proteinExistence type="predicted"/>
<feature type="compositionally biased region" description="Basic residues" evidence="4">
    <location>
        <begin position="49"/>
        <end position="62"/>
    </location>
</feature>
<dbReference type="InterPro" id="IPR001387">
    <property type="entry name" value="Cro/C1-type_HTH"/>
</dbReference>
<reference evidence="6 7" key="1">
    <citation type="submission" date="2019-06" db="EMBL/GenBank/DDBJ databases">
        <title>New taxonomy in bacterial strain CC-CFT640, isolated from vineyard.</title>
        <authorList>
            <person name="Lin S.-Y."/>
            <person name="Tsai C.-F."/>
            <person name="Young C.-C."/>
        </authorList>
    </citation>
    <scope>NUCLEOTIDE SEQUENCE [LARGE SCALE GENOMIC DNA]</scope>
    <source>
        <strain evidence="6 7">CC-CFT640</strain>
    </source>
</reference>
<dbReference type="InterPro" id="IPR036286">
    <property type="entry name" value="LexA/Signal_pep-like_sf"/>
</dbReference>
<feature type="region of interest" description="Disordered" evidence="4">
    <location>
        <begin position="37"/>
        <end position="74"/>
    </location>
</feature>
<evidence type="ECO:0000256" key="1">
    <source>
        <dbReference type="ARBA" id="ARBA00023015"/>
    </source>
</evidence>
<dbReference type="SUPFAM" id="SSF51306">
    <property type="entry name" value="LexA/Signal peptidase"/>
    <property type="match status" value="1"/>
</dbReference>
<accession>A0A5C8PLC9</accession>
<evidence type="ECO:0000256" key="3">
    <source>
        <dbReference type="ARBA" id="ARBA00023163"/>
    </source>
</evidence>
<evidence type="ECO:0000313" key="6">
    <source>
        <dbReference type="EMBL" id="TXL74018.1"/>
    </source>
</evidence>
<comment type="caution">
    <text evidence="6">The sequence shown here is derived from an EMBL/GenBank/DDBJ whole genome shotgun (WGS) entry which is preliminary data.</text>
</comment>
<dbReference type="InterPro" id="IPR015927">
    <property type="entry name" value="Peptidase_S24_S26A/B/C"/>
</dbReference>
<dbReference type="PROSITE" id="PS50943">
    <property type="entry name" value="HTH_CROC1"/>
    <property type="match status" value="1"/>
</dbReference>
<dbReference type="Gene3D" id="1.10.260.40">
    <property type="entry name" value="lambda repressor-like DNA-binding domains"/>
    <property type="match status" value="1"/>
</dbReference>
<keyword evidence="1" id="KW-0805">Transcription regulation</keyword>
<keyword evidence="7" id="KW-1185">Reference proteome</keyword>
<feature type="region of interest" description="Disordered" evidence="4">
    <location>
        <begin position="1"/>
        <end position="23"/>
    </location>
</feature>